<feature type="domain" description="C2H2-type" evidence="13">
    <location>
        <begin position="380"/>
        <end position="407"/>
    </location>
</feature>
<keyword evidence="11" id="KW-0539">Nucleus</keyword>
<evidence type="ECO:0000256" key="6">
    <source>
        <dbReference type="ARBA" id="ARBA00022771"/>
    </source>
</evidence>
<evidence type="ECO:0000256" key="12">
    <source>
        <dbReference type="PROSITE-ProRule" id="PRU00042"/>
    </source>
</evidence>
<dbReference type="InterPro" id="IPR036236">
    <property type="entry name" value="Znf_C2H2_sf"/>
</dbReference>
<evidence type="ECO:0000313" key="14">
    <source>
        <dbReference type="EMBL" id="CAH2321484.1"/>
    </source>
</evidence>
<evidence type="ECO:0000256" key="10">
    <source>
        <dbReference type="ARBA" id="ARBA00023163"/>
    </source>
</evidence>
<comment type="subcellular location">
    <subcellularLocation>
        <location evidence="2">Nucleus</location>
    </subcellularLocation>
</comment>
<keyword evidence="4" id="KW-0479">Metal-binding</keyword>
<evidence type="ECO:0000256" key="1">
    <source>
        <dbReference type="ARBA" id="ARBA00003767"/>
    </source>
</evidence>
<dbReference type="GO" id="GO:0005667">
    <property type="term" value="C:transcription regulator complex"/>
    <property type="evidence" value="ECO:0007669"/>
    <property type="project" value="TreeGrafter"/>
</dbReference>
<keyword evidence="15" id="KW-1185">Reference proteome</keyword>
<feature type="domain" description="C2H2-type" evidence="13">
    <location>
        <begin position="436"/>
        <end position="463"/>
    </location>
</feature>
<comment type="function">
    <text evidence="1">May be involved in transcriptional regulation.</text>
</comment>
<dbReference type="GO" id="GO:0031519">
    <property type="term" value="C:PcG protein complex"/>
    <property type="evidence" value="ECO:0007669"/>
    <property type="project" value="TreeGrafter"/>
</dbReference>
<protein>
    <submittedName>
        <fullName evidence="14">Oocyte zinc finger -like</fullName>
    </submittedName>
</protein>
<proteinExistence type="inferred from homology"/>
<keyword evidence="6 12" id="KW-0863">Zinc-finger</keyword>
<evidence type="ECO:0000256" key="7">
    <source>
        <dbReference type="ARBA" id="ARBA00022833"/>
    </source>
</evidence>
<evidence type="ECO:0000256" key="4">
    <source>
        <dbReference type="ARBA" id="ARBA00022723"/>
    </source>
</evidence>
<dbReference type="FunFam" id="3.30.160.60:FF:001155">
    <property type="entry name" value="Zinc finger 30C"/>
    <property type="match status" value="1"/>
</dbReference>
<keyword evidence="9" id="KW-0238">DNA-binding</keyword>
<dbReference type="EMBL" id="OW240922">
    <property type="protein sequence ID" value="CAH2321484.1"/>
    <property type="molecule type" value="Genomic_DNA"/>
</dbReference>
<dbReference type="FunFam" id="3.30.160.60:FF:002239">
    <property type="entry name" value="Zinc finger protein 226"/>
    <property type="match status" value="1"/>
</dbReference>
<evidence type="ECO:0000256" key="3">
    <source>
        <dbReference type="ARBA" id="ARBA00006991"/>
    </source>
</evidence>
<organism evidence="14 15">
    <name type="scientific">Pelobates cultripes</name>
    <name type="common">Western spadefoot toad</name>
    <dbReference type="NCBI Taxonomy" id="61616"/>
    <lineage>
        <taxon>Eukaryota</taxon>
        <taxon>Metazoa</taxon>
        <taxon>Chordata</taxon>
        <taxon>Craniata</taxon>
        <taxon>Vertebrata</taxon>
        <taxon>Euteleostomi</taxon>
        <taxon>Amphibia</taxon>
        <taxon>Batrachia</taxon>
        <taxon>Anura</taxon>
        <taxon>Pelobatoidea</taxon>
        <taxon>Pelobatidae</taxon>
        <taxon>Pelobates</taxon>
    </lineage>
</organism>
<comment type="similarity">
    <text evidence="3">Belongs to the krueppel C2H2-type zinc-finger protein family.</text>
</comment>
<dbReference type="AlphaFoldDB" id="A0AAD1TBS8"/>
<dbReference type="GO" id="GO:0045892">
    <property type="term" value="P:negative regulation of DNA-templated transcription"/>
    <property type="evidence" value="ECO:0007669"/>
    <property type="project" value="UniProtKB-ARBA"/>
</dbReference>
<dbReference type="GO" id="GO:0008270">
    <property type="term" value="F:zinc ion binding"/>
    <property type="evidence" value="ECO:0007669"/>
    <property type="project" value="UniProtKB-KW"/>
</dbReference>
<keyword evidence="10" id="KW-0804">Transcription</keyword>
<evidence type="ECO:0000256" key="11">
    <source>
        <dbReference type="ARBA" id="ARBA00023242"/>
    </source>
</evidence>
<evidence type="ECO:0000256" key="2">
    <source>
        <dbReference type="ARBA" id="ARBA00004123"/>
    </source>
</evidence>
<dbReference type="Pfam" id="PF00096">
    <property type="entry name" value="zf-C2H2"/>
    <property type="match status" value="6"/>
</dbReference>
<feature type="domain" description="C2H2-type" evidence="13">
    <location>
        <begin position="353"/>
        <end position="380"/>
    </location>
</feature>
<dbReference type="SUPFAM" id="SSF57667">
    <property type="entry name" value="beta-beta-alpha zinc fingers"/>
    <property type="match status" value="3"/>
</dbReference>
<dbReference type="Proteomes" id="UP001295444">
    <property type="component" value="Chromosome 11"/>
</dbReference>
<evidence type="ECO:0000256" key="5">
    <source>
        <dbReference type="ARBA" id="ARBA00022737"/>
    </source>
</evidence>
<sequence length="489" mass="56986">MGFTDRRCCYSDILFRTAYMITKRPNNHAKRDRSDYVPEKMCRTQYSTMDSPCHATMYMKNCEEKILKLTYKIMHLLTGEVAIRDEDIAVYFSMEEFEYLEEHKDIYDNAKLEIHQPLHSTDRTMTCRGSEELHTPAPAPYKDTVLEPVKESMYIKQSDSKSKQVRNVAEESTLSEERYLTDTNVYTDTEYSLVNYRTVYIKEESDSNEDLDLNEMNFTNPIGHTQTHYTSCPNKYIPTEHTTLHTTQKLSHEDGLTDVHIYTPRENTQTNYVSSHVNLTFTKEEHFENHICTQTECINTDDYYYTEQVKGNCITQNASKHFSEIKCNECGKIFTTVSAFLSHQQTHTTQRMYNCSECHQYFISKSDLAKHRLVHKEKKLTCSVCGKHFSYKSYLVIHQRIHTGEKPFSCSVCGKCFTCSSHLVTHQRIHTGEKPFSCPICGKCFSRRSDLVKHNRIHTGEKPFSCSECGKCFTRSSHLISHLRIHNVQ</sequence>
<gene>
    <name evidence="14" type="ORF">PECUL_23A041935</name>
</gene>
<dbReference type="FunFam" id="3.30.160.60:FF:001158">
    <property type="entry name" value="zinc finger protein 22"/>
    <property type="match status" value="1"/>
</dbReference>
<dbReference type="InterPro" id="IPR013087">
    <property type="entry name" value="Znf_C2H2_type"/>
</dbReference>
<dbReference type="PROSITE" id="PS50157">
    <property type="entry name" value="ZINC_FINGER_C2H2_2"/>
    <property type="match status" value="6"/>
</dbReference>
<dbReference type="FunFam" id="3.30.160.60:FF:001891">
    <property type="entry name" value="Zinc finger protein 527"/>
    <property type="match status" value="1"/>
</dbReference>
<accession>A0AAD1TBS8</accession>
<keyword evidence="7" id="KW-0862">Zinc</keyword>
<dbReference type="PANTHER" id="PTHR14003">
    <property type="entry name" value="TRANSCRIPTIONAL REPRESSOR PROTEIN YY"/>
    <property type="match status" value="1"/>
</dbReference>
<name>A0AAD1TBS8_PELCU</name>
<evidence type="ECO:0000313" key="15">
    <source>
        <dbReference type="Proteomes" id="UP001295444"/>
    </source>
</evidence>
<evidence type="ECO:0000256" key="8">
    <source>
        <dbReference type="ARBA" id="ARBA00023015"/>
    </source>
</evidence>
<feature type="domain" description="C2H2-type" evidence="13">
    <location>
        <begin position="325"/>
        <end position="352"/>
    </location>
</feature>
<feature type="domain" description="C2H2-type" evidence="13">
    <location>
        <begin position="408"/>
        <end position="435"/>
    </location>
</feature>
<reference evidence="14" key="1">
    <citation type="submission" date="2022-03" db="EMBL/GenBank/DDBJ databases">
        <authorList>
            <person name="Alioto T."/>
            <person name="Alioto T."/>
            <person name="Gomez Garrido J."/>
        </authorList>
    </citation>
    <scope>NUCLEOTIDE SEQUENCE</scope>
</reference>
<dbReference type="GO" id="GO:0000785">
    <property type="term" value="C:chromatin"/>
    <property type="evidence" value="ECO:0007669"/>
    <property type="project" value="TreeGrafter"/>
</dbReference>
<keyword evidence="5" id="KW-0677">Repeat</keyword>
<feature type="domain" description="C2H2-type" evidence="13">
    <location>
        <begin position="464"/>
        <end position="489"/>
    </location>
</feature>
<dbReference type="PROSITE" id="PS00028">
    <property type="entry name" value="ZINC_FINGER_C2H2_1"/>
    <property type="match status" value="6"/>
</dbReference>
<keyword evidence="8" id="KW-0805">Transcription regulation</keyword>
<dbReference type="SMART" id="SM00355">
    <property type="entry name" value="ZnF_C2H2"/>
    <property type="match status" value="6"/>
</dbReference>
<dbReference type="Gene3D" id="3.30.160.60">
    <property type="entry name" value="Classic Zinc Finger"/>
    <property type="match status" value="6"/>
</dbReference>
<evidence type="ECO:0000256" key="9">
    <source>
        <dbReference type="ARBA" id="ARBA00023125"/>
    </source>
</evidence>
<dbReference type="PANTHER" id="PTHR14003:SF25">
    <property type="entry name" value="GASTRULA ZINC FINGER PROTEIN XLCGF57.1"/>
    <property type="match status" value="1"/>
</dbReference>
<dbReference type="GO" id="GO:0000981">
    <property type="term" value="F:DNA-binding transcription factor activity, RNA polymerase II-specific"/>
    <property type="evidence" value="ECO:0007669"/>
    <property type="project" value="TreeGrafter"/>
</dbReference>
<evidence type="ECO:0000259" key="13">
    <source>
        <dbReference type="PROSITE" id="PS50157"/>
    </source>
</evidence>
<dbReference type="GO" id="GO:0000978">
    <property type="term" value="F:RNA polymerase II cis-regulatory region sequence-specific DNA binding"/>
    <property type="evidence" value="ECO:0007669"/>
    <property type="project" value="TreeGrafter"/>
</dbReference>